<evidence type="ECO:0000256" key="4">
    <source>
        <dbReference type="ARBA" id="ARBA00022801"/>
    </source>
</evidence>
<dbReference type="EMBL" id="QWEG01000007">
    <property type="protein sequence ID" value="RHW40285.1"/>
    <property type="molecule type" value="Genomic_DNA"/>
</dbReference>
<comment type="similarity">
    <text evidence="1 7">Belongs to the peptidase S8 family.</text>
</comment>
<dbReference type="Gene3D" id="3.40.50.200">
    <property type="entry name" value="Peptidase S8/S53 domain"/>
    <property type="match status" value="1"/>
</dbReference>
<dbReference type="InterPro" id="IPR036852">
    <property type="entry name" value="Peptidase_S8/S53_dom_sf"/>
</dbReference>
<dbReference type="PROSITE" id="PS51892">
    <property type="entry name" value="SUBTILASE"/>
    <property type="match status" value="1"/>
</dbReference>
<evidence type="ECO:0000256" key="8">
    <source>
        <dbReference type="SAM" id="SignalP"/>
    </source>
</evidence>
<dbReference type="AlphaFoldDB" id="A0A417YT89"/>
<dbReference type="Pfam" id="PF00082">
    <property type="entry name" value="Peptidase_S8"/>
    <property type="match status" value="1"/>
</dbReference>
<dbReference type="GO" id="GO:0004252">
    <property type="term" value="F:serine-type endopeptidase activity"/>
    <property type="evidence" value="ECO:0007669"/>
    <property type="project" value="UniProtKB-UniRule"/>
</dbReference>
<dbReference type="InterPro" id="IPR023828">
    <property type="entry name" value="Peptidase_S8_Ser-AS"/>
</dbReference>
<evidence type="ECO:0000256" key="5">
    <source>
        <dbReference type="ARBA" id="ARBA00022825"/>
    </source>
</evidence>
<dbReference type="PROSITE" id="PS00138">
    <property type="entry name" value="SUBTILASE_SER"/>
    <property type="match status" value="1"/>
</dbReference>
<dbReference type="PANTHER" id="PTHR43806:SF65">
    <property type="entry name" value="SERINE PROTEASE APRX"/>
    <property type="match status" value="1"/>
</dbReference>
<evidence type="ECO:0000313" key="11">
    <source>
        <dbReference type="Proteomes" id="UP000284416"/>
    </source>
</evidence>
<keyword evidence="4 7" id="KW-0378">Hydrolase</keyword>
<feature type="signal peptide" evidence="8">
    <location>
        <begin position="1"/>
        <end position="24"/>
    </location>
</feature>
<dbReference type="SUPFAM" id="SSF52743">
    <property type="entry name" value="Subtilisin-like"/>
    <property type="match status" value="1"/>
</dbReference>
<dbReference type="InterPro" id="IPR001119">
    <property type="entry name" value="SLH_dom"/>
</dbReference>
<dbReference type="GO" id="GO:0006508">
    <property type="term" value="P:proteolysis"/>
    <property type="evidence" value="ECO:0007669"/>
    <property type="project" value="UniProtKB-KW"/>
</dbReference>
<organism evidence="10 11">
    <name type="scientific">Neobacillus notoginsengisoli</name>
    <dbReference type="NCBI Taxonomy" id="1578198"/>
    <lineage>
        <taxon>Bacteria</taxon>
        <taxon>Bacillati</taxon>
        <taxon>Bacillota</taxon>
        <taxon>Bacilli</taxon>
        <taxon>Bacillales</taxon>
        <taxon>Bacillaceae</taxon>
        <taxon>Neobacillus</taxon>
    </lineage>
</organism>
<evidence type="ECO:0000313" key="10">
    <source>
        <dbReference type="EMBL" id="RHW40285.1"/>
    </source>
</evidence>
<keyword evidence="5 7" id="KW-0720">Serine protease</keyword>
<evidence type="ECO:0000259" key="9">
    <source>
        <dbReference type="PROSITE" id="PS51272"/>
    </source>
</evidence>
<dbReference type="InterPro" id="IPR022398">
    <property type="entry name" value="Peptidase_S8_His-AS"/>
</dbReference>
<dbReference type="Proteomes" id="UP000284416">
    <property type="component" value="Unassembled WGS sequence"/>
</dbReference>
<accession>A0A417YT89</accession>
<proteinExistence type="inferred from homology"/>
<keyword evidence="11" id="KW-1185">Reference proteome</keyword>
<feature type="active site" description="Charge relay system" evidence="6 7">
    <location>
        <position position="412"/>
    </location>
</feature>
<dbReference type="Pfam" id="PF00395">
    <property type="entry name" value="SLH"/>
    <property type="match status" value="1"/>
</dbReference>
<gene>
    <name evidence="10" type="ORF">D1B31_12080</name>
</gene>
<keyword evidence="2 7" id="KW-0645">Protease</keyword>
<feature type="active site" description="Charge relay system" evidence="6 7">
    <location>
        <position position="208"/>
    </location>
</feature>
<dbReference type="PRINTS" id="PR00723">
    <property type="entry name" value="SUBTILISIN"/>
</dbReference>
<dbReference type="InterPro" id="IPR000209">
    <property type="entry name" value="Peptidase_S8/S53_dom"/>
</dbReference>
<reference evidence="10 11" key="1">
    <citation type="journal article" date="2017" name="Int. J. Syst. Evol. Microbiol.">
        <title>Bacillus notoginsengisoli sp. nov., a novel bacterium isolated from the rhizosphere of Panax notoginseng.</title>
        <authorList>
            <person name="Zhang M.Y."/>
            <person name="Cheng J."/>
            <person name="Cai Y."/>
            <person name="Zhang T.Y."/>
            <person name="Wu Y.Y."/>
            <person name="Manikprabhu D."/>
            <person name="Li W.J."/>
            <person name="Zhang Y.X."/>
        </authorList>
    </citation>
    <scope>NUCLEOTIDE SEQUENCE [LARGE SCALE GENOMIC DNA]</scope>
    <source>
        <strain evidence="10 11">JCM 30743</strain>
    </source>
</reference>
<evidence type="ECO:0000256" key="1">
    <source>
        <dbReference type="ARBA" id="ARBA00011073"/>
    </source>
</evidence>
<dbReference type="PROSITE" id="PS00137">
    <property type="entry name" value="SUBTILASE_HIS"/>
    <property type="match status" value="1"/>
</dbReference>
<evidence type="ECO:0000256" key="3">
    <source>
        <dbReference type="ARBA" id="ARBA00022729"/>
    </source>
</evidence>
<feature type="active site" description="Charge relay system" evidence="6 7">
    <location>
        <position position="158"/>
    </location>
</feature>
<keyword evidence="3 8" id="KW-0732">Signal</keyword>
<name>A0A417YT89_9BACI</name>
<evidence type="ECO:0000256" key="6">
    <source>
        <dbReference type="PIRSR" id="PIRSR615500-1"/>
    </source>
</evidence>
<dbReference type="InterPro" id="IPR050131">
    <property type="entry name" value="Peptidase_S8_subtilisin-like"/>
</dbReference>
<dbReference type="PANTHER" id="PTHR43806">
    <property type="entry name" value="PEPTIDASE S8"/>
    <property type="match status" value="1"/>
</dbReference>
<dbReference type="OrthoDB" id="9798386at2"/>
<comment type="caution">
    <text evidence="10">The sequence shown here is derived from an EMBL/GenBank/DDBJ whole genome shotgun (WGS) entry which is preliminary data.</text>
</comment>
<evidence type="ECO:0000256" key="7">
    <source>
        <dbReference type="PROSITE-ProRule" id="PRU01240"/>
    </source>
</evidence>
<feature type="domain" description="SLH" evidence="9">
    <location>
        <begin position="605"/>
        <end position="668"/>
    </location>
</feature>
<dbReference type="InterPro" id="IPR015500">
    <property type="entry name" value="Peptidase_S8_subtilisin-rel"/>
</dbReference>
<feature type="chain" id="PRO_5019356327" evidence="8">
    <location>
        <begin position="25"/>
        <end position="827"/>
    </location>
</feature>
<sequence>MRKKSFLLSLLLFISLLIQPFHHAEPNRASAAGTAVIEPGLLAKLTSVVEPQQVIVTFKEDAGSQSKIMSILKGTGLSKGFVLNQLPIAGVLATKAQIERLAQNENVLSIYPNKKLKYENKEATELTGVDRLRTEPSFTKLNDGLPVNGNGIGVVINDSGVDGTHKDIEYGGHLVQNVLGATNLNALSELLPVTWVENVPNTDTSSGHGTHVAGIVGGTGAMSKGEYEGVAPGAKLIGYGSGAAVAMLDTLGGFDYALTHQAEYNIRVITNSWGDTGDAGTDFDPYDPINIATKKLYDRGIVTVFSAGNSGPGDSTISGNYKKAPWVITVAAGTKQGELADFSSRGVKGKGGTVAVGSGTWKWEDRPTVTSPGETIISTRVISPLAALGATDDVNLIPPAYLPYYTTMSGTSMAAPHVAGIVALILDANPSLSPLEVKKIIEQTATNMPGYESWEVGSGYVNAYAAVDAALNNREYGSILNMNRTFNSNAQMTAKSEKITLDYSPLNLKNEVSFPVGSGQTELVARLNAYGLLGQTGNPVNLVLTAPDGTRHTSGISVLFSLYPDRTVQVINPAAGTWKVSVEGLQGSLALPEKLAIELVTKTAGSFSGLNDINGHPAESAIKLAVSKRLVDGKSTKNFDPDAALKRSELANYLVMGAGVRQQLPLAGVSSVSDVKAADRPYVEAVLGKGAALKNVAQNQKGVMLPSLAGKFSPDEKVTRAQLAYSLVQALGLEEKANELKGQELTVQYNGSRVPIQDAANIPAELRGHVQLALDLNILNAYFSVVQDRYALKPTITAKYEPGKTVSRADYAVAITRYFASYHPAAE</sequence>
<evidence type="ECO:0000256" key="2">
    <source>
        <dbReference type="ARBA" id="ARBA00022670"/>
    </source>
</evidence>
<dbReference type="RefSeq" id="WP_118921047.1">
    <property type="nucleotide sequence ID" value="NZ_QWEG01000007.1"/>
</dbReference>
<protein>
    <submittedName>
        <fullName evidence="10">Peptidase S8</fullName>
    </submittedName>
</protein>
<feature type="domain" description="SLH" evidence="9">
    <location>
        <begin position="669"/>
        <end position="741"/>
    </location>
</feature>
<dbReference type="PROSITE" id="PS51272">
    <property type="entry name" value="SLH"/>
    <property type="match status" value="2"/>
</dbReference>